<organism evidence="1 2">
    <name type="scientific">Trifolium medium</name>
    <dbReference type="NCBI Taxonomy" id="97028"/>
    <lineage>
        <taxon>Eukaryota</taxon>
        <taxon>Viridiplantae</taxon>
        <taxon>Streptophyta</taxon>
        <taxon>Embryophyta</taxon>
        <taxon>Tracheophyta</taxon>
        <taxon>Spermatophyta</taxon>
        <taxon>Magnoliopsida</taxon>
        <taxon>eudicotyledons</taxon>
        <taxon>Gunneridae</taxon>
        <taxon>Pentapetalae</taxon>
        <taxon>rosids</taxon>
        <taxon>fabids</taxon>
        <taxon>Fabales</taxon>
        <taxon>Fabaceae</taxon>
        <taxon>Papilionoideae</taxon>
        <taxon>50 kb inversion clade</taxon>
        <taxon>NPAAA clade</taxon>
        <taxon>Hologalegina</taxon>
        <taxon>IRL clade</taxon>
        <taxon>Trifolieae</taxon>
        <taxon>Trifolium</taxon>
    </lineage>
</organism>
<feature type="non-terminal residue" evidence="1">
    <location>
        <position position="56"/>
    </location>
</feature>
<dbReference type="EMBL" id="LXQA010458575">
    <property type="protein sequence ID" value="MCI53138.1"/>
    <property type="molecule type" value="Genomic_DNA"/>
</dbReference>
<dbReference type="Proteomes" id="UP000265520">
    <property type="component" value="Unassembled WGS sequence"/>
</dbReference>
<comment type="caution">
    <text evidence="1">The sequence shown here is derived from an EMBL/GenBank/DDBJ whole genome shotgun (WGS) entry which is preliminary data.</text>
</comment>
<name>A0A392SWA9_9FABA</name>
<evidence type="ECO:0000313" key="1">
    <source>
        <dbReference type="EMBL" id="MCI53138.1"/>
    </source>
</evidence>
<reference evidence="1 2" key="1">
    <citation type="journal article" date="2018" name="Front. Plant Sci.">
        <title>Red Clover (Trifolium pratense) and Zigzag Clover (T. medium) - A Picture of Genomic Similarities and Differences.</title>
        <authorList>
            <person name="Dluhosova J."/>
            <person name="Istvanek J."/>
            <person name="Nedelnik J."/>
            <person name="Repkova J."/>
        </authorList>
    </citation>
    <scope>NUCLEOTIDE SEQUENCE [LARGE SCALE GENOMIC DNA]</scope>
    <source>
        <strain evidence="2">cv. 10/8</strain>
        <tissue evidence="1">Leaf</tissue>
    </source>
</reference>
<sequence length="56" mass="6474">MNDEALREELDLIEEIRTGACLREAILKQKIAVRHDAKVIKRNFEVGSLVLRRNAK</sequence>
<protein>
    <submittedName>
        <fullName evidence="1">Uncharacterized protein</fullName>
    </submittedName>
</protein>
<dbReference type="AlphaFoldDB" id="A0A392SWA9"/>
<evidence type="ECO:0000313" key="2">
    <source>
        <dbReference type="Proteomes" id="UP000265520"/>
    </source>
</evidence>
<accession>A0A392SWA9</accession>
<keyword evidence="2" id="KW-1185">Reference proteome</keyword>
<proteinExistence type="predicted"/>